<evidence type="ECO:0000259" key="17">
    <source>
        <dbReference type="PROSITE" id="PS50103"/>
    </source>
</evidence>
<feature type="compositionally biased region" description="Polar residues" evidence="16">
    <location>
        <begin position="681"/>
        <end position="691"/>
    </location>
</feature>
<dbReference type="GO" id="GO:0008270">
    <property type="term" value="F:zinc ion binding"/>
    <property type="evidence" value="ECO:0007669"/>
    <property type="project" value="UniProtKB-KW"/>
</dbReference>
<evidence type="ECO:0000256" key="13">
    <source>
        <dbReference type="ARBA" id="ARBA00029983"/>
    </source>
</evidence>
<gene>
    <name evidence="18" type="ORF">ACHAWO_002009</name>
</gene>
<comment type="subcellular location">
    <subcellularLocation>
        <location evidence="1">Nucleus</location>
        <location evidence="1">Nuclear pore complex</location>
    </subcellularLocation>
</comment>
<evidence type="ECO:0000256" key="9">
    <source>
        <dbReference type="ARBA" id="ARBA00023010"/>
    </source>
</evidence>
<keyword evidence="5 14" id="KW-0863">Zinc-finger</keyword>
<feature type="compositionally biased region" description="Low complexity" evidence="16">
    <location>
        <begin position="659"/>
        <end position="677"/>
    </location>
</feature>
<feature type="coiled-coil region" evidence="15">
    <location>
        <begin position="233"/>
        <end position="314"/>
    </location>
</feature>
<comment type="caution">
    <text evidence="18">The sequence shown here is derived from an EMBL/GenBank/DDBJ whole genome shotgun (WGS) entry which is preliminary data.</text>
</comment>
<evidence type="ECO:0000256" key="16">
    <source>
        <dbReference type="SAM" id="MobiDB-lite"/>
    </source>
</evidence>
<keyword evidence="11" id="KW-0539">Nucleus</keyword>
<dbReference type="InterPro" id="IPR036855">
    <property type="entry name" value="Znf_CCCH_sf"/>
</dbReference>
<reference evidence="18 19" key="1">
    <citation type="submission" date="2024-10" db="EMBL/GenBank/DDBJ databases">
        <title>Updated reference genomes for cyclostephanoid diatoms.</title>
        <authorList>
            <person name="Roberts W.R."/>
            <person name="Alverson A.J."/>
        </authorList>
    </citation>
    <scope>NUCLEOTIDE SEQUENCE [LARGE SCALE GENOMIC DNA]</scope>
    <source>
        <strain evidence="18 19">AJA010-31</strain>
    </source>
</reference>
<dbReference type="SMART" id="SM00356">
    <property type="entry name" value="ZnF_C3H1"/>
    <property type="match status" value="1"/>
</dbReference>
<feature type="compositionally biased region" description="Acidic residues" evidence="16">
    <location>
        <begin position="58"/>
        <end position="74"/>
    </location>
</feature>
<feature type="compositionally biased region" description="Low complexity" evidence="16">
    <location>
        <begin position="957"/>
        <end position="983"/>
    </location>
</feature>
<feature type="compositionally biased region" description="Low complexity" evidence="16">
    <location>
        <begin position="732"/>
        <end position="744"/>
    </location>
</feature>
<keyword evidence="8" id="KW-0653">Protein transport</keyword>
<keyword evidence="10" id="KW-0906">Nuclear pore complex</keyword>
<feature type="domain" description="C3H1-type" evidence="17">
    <location>
        <begin position="904"/>
        <end position="931"/>
    </location>
</feature>
<keyword evidence="15" id="KW-0175">Coiled coil</keyword>
<dbReference type="InterPro" id="IPR041367">
    <property type="entry name" value="Znf-CCCH_4"/>
</dbReference>
<evidence type="ECO:0000256" key="6">
    <source>
        <dbReference type="ARBA" id="ARBA00022816"/>
    </source>
</evidence>
<feature type="compositionally biased region" description="Polar residues" evidence="16">
    <location>
        <begin position="877"/>
        <end position="887"/>
    </location>
</feature>
<dbReference type="Proteomes" id="UP001530400">
    <property type="component" value="Unassembled WGS sequence"/>
</dbReference>
<evidence type="ECO:0000256" key="7">
    <source>
        <dbReference type="ARBA" id="ARBA00022833"/>
    </source>
</evidence>
<accession>A0ABD3PP58</accession>
<keyword evidence="19" id="KW-1185">Reference proteome</keyword>
<dbReference type="AlphaFoldDB" id="A0ABD3PP58"/>
<keyword evidence="3" id="KW-0813">Transport</keyword>
<dbReference type="GO" id="GO:0005643">
    <property type="term" value="C:nuclear pore"/>
    <property type="evidence" value="ECO:0007669"/>
    <property type="project" value="UniProtKB-SubCell"/>
</dbReference>
<feature type="region of interest" description="Disordered" evidence="16">
    <location>
        <begin position="659"/>
        <end position="905"/>
    </location>
</feature>
<dbReference type="InterPro" id="IPR000571">
    <property type="entry name" value="Znf_CCCH"/>
</dbReference>
<organism evidence="18 19">
    <name type="scientific">Cyclotella atomus</name>
    <dbReference type="NCBI Taxonomy" id="382360"/>
    <lineage>
        <taxon>Eukaryota</taxon>
        <taxon>Sar</taxon>
        <taxon>Stramenopiles</taxon>
        <taxon>Ochrophyta</taxon>
        <taxon>Bacillariophyta</taxon>
        <taxon>Coscinodiscophyceae</taxon>
        <taxon>Thalassiosirophycidae</taxon>
        <taxon>Stephanodiscales</taxon>
        <taxon>Stephanodiscaceae</taxon>
        <taxon>Cyclotella</taxon>
    </lineage>
</organism>
<dbReference type="SUPFAM" id="SSF90229">
    <property type="entry name" value="CCCH zinc finger"/>
    <property type="match status" value="1"/>
</dbReference>
<feature type="compositionally biased region" description="Acidic residues" evidence="16">
    <location>
        <begin position="36"/>
        <end position="51"/>
    </location>
</feature>
<dbReference type="InterPro" id="IPR012476">
    <property type="entry name" value="GLE1"/>
</dbReference>
<proteinExistence type="inferred from homology"/>
<feature type="compositionally biased region" description="Low complexity" evidence="16">
    <location>
        <begin position="888"/>
        <end position="901"/>
    </location>
</feature>
<evidence type="ECO:0000256" key="10">
    <source>
        <dbReference type="ARBA" id="ARBA00023132"/>
    </source>
</evidence>
<feature type="compositionally biased region" description="Polar residues" evidence="16">
    <location>
        <begin position="780"/>
        <end position="802"/>
    </location>
</feature>
<evidence type="ECO:0000256" key="3">
    <source>
        <dbReference type="ARBA" id="ARBA00022448"/>
    </source>
</evidence>
<keyword evidence="7 14" id="KW-0862">Zinc</keyword>
<dbReference type="PANTHER" id="PTHR12960:SF0">
    <property type="entry name" value="MRNA EXPORT FACTOR GLE1"/>
    <property type="match status" value="1"/>
</dbReference>
<evidence type="ECO:0000313" key="18">
    <source>
        <dbReference type="EMBL" id="KAL3789955.1"/>
    </source>
</evidence>
<evidence type="ECO:0000256" key="5">
    <source>
        <dbReference type="ARBA" id="ARBA00022771"/>
    </source>
</evidence>
<evidence type="ECO:0000256" key="15">
    <source>
        <dbReference type="SAM" id="Coils"/>
    </source>
</evidence>
<feature type="region of interest" description="Disordered" evidence="16">
    <location>
        <begin position="1"/>
        <end position="84"/>
    </location>
</feature>
<evidence type="ECO:0000256" key="8">
    <source>
        <dbReference type="ARBA" id="ARBA00022927"/>
    </source>
</evidence>
<dbReference type="EMBL" id="JALLPJ020000512">
    <property type="protein sequence ID" value="KAL3789955.1"/>
    <property type="molecule type" value="Genomic_DNA"/>
</dbReference>
<feature type="compositionally biased region" description="Low complexity" evidence="16">
    <location>
        <begin position="1"/>
        <end position="18"/>
    </location>
</feature>
<evidence type="ECO:0000256" key="1">
    <source>
        <dbReference type="ARBA" id="ARBA00004567"/>
    </source>
</evidence>
<feature type="compositionally biased region" description="Low complexity" evidence="16">
    <location>
        <begin position="758"/>
        <end position="776"/>
    </location>
</feature>
<keyword evidence="6" id="KW-0509">mRNA transport</keyword>
<dbReference type="InterPro" id="IPR038506">
    <property type="entry name" value="GLE1-like_sf"/>
</dbReference>
<feature type="compositionally biased region" description="Polar residues" evidence="16">
    <location>
        <begin position="698"/>
        <end position="715"/>
    </location>
</feature>
<dbReference type="PROSITE" id="PS50103">
    <property type="entry name" value="ZF_C3H1"/>
    <property type="match status" value="1"/>
</dbReference>
<dbReference type="Gene3D" id="2.30.30.1190">
    <property type="match status" value="1"/>
</dbReference>
<evidence type="ECO:0000256" key="4">
    <source>
        <dbReference type="ARBA" id="ARBA00022723"/>
    </source>
</evidence>
<dbReference type="GO" id="GO:0051028">
    <property type="term" value="P:mRNA transport"/>
    <property type="evidence" value="ECO:0007669"/>
    <property type="project" value="UniProtKB-KW"/>
</dbReference>
<feature type="compositionally biased region" description="Gly residues" evidence="16">
    <location>
        <begin position="745"/>
        <end position="757"/>
    </location>
</feature>
<feature type="zinc finger region" description="C3H1-type" evidence="14">
    <location>
        <begin position="904"/>
        <end position="931"/>
    </location>
</feature>
<dbReference type="PANTHER" id="PTHR12960">
    <property type="entry name" value="GLE-1-RELATED"/>
    <property type="match status" value="1"/>
</dbReference>
<dbReference type="GO" id="GO:0015031">
    <property type="term" value="P:protein transport"/>
    <property type="evidence" value="ECO:0007669"/>
    <property type="project" value="UniProtKB-KW"/>
</dbReference>
<evidence type="ECO:0000256" key="2">
    <source>
        <dbReference type="ARBA" id="ARBA00011056"/>
    </source>
</evidence>
<feature type="compositionally biased region" description="Low complexity" evidence="16">
    <location>
        <begin position="803"/>
        <end position="857"/>
    </location>
</feature>
<evidence type="ECO:0000313" key="19">
    <source>
        <dbReference type="Proteomes" id="UP001530400"/>
    </source>
</evidence>
<evidence type="ECO:0000256" key="14">
    <source>
        <dbReference type="PROSITE-ProRule" id="PRU00723"/>
    </source>
</evidence>
<evidence type="ECO:0000256" key="12">
    <source>
        <dbReference type="ARBA" id="ARBA00026227"/>
    </source>
</evidence>
<dbReference type="Pfam" id="PF07817">
    <property type="entry name" value="GLE1"/>
    <property type="match status" value="1"/>
</dbReference>
<sequence length="983" mass="103745">MARFSLSPPAKPTAAASAIHSPEFQWKFPPSNYDDGLNDTGDDTSSSDESSEVITSNDESDDHDDEDSSEDEEEPPHPLGFELYGRTRFGLSPCSFPVRASIDENAWNAPVRISRQNHVSSSPYRSLNHRGISTSTLLRGITEQRVQDDGGMDRIENLLKAATISDATHPSIRASSSDTMAPNSKLMQLAAAAEQYERTISSQMSQLAAKQSTSYQNAVNALMSLLEADKATVLEAQRRMDDRKAQRQKEEEEHRLQLQLQEEKEQAALDEELRLEELKQQQLREEKEAEELRIQSINQQRKLELEQAEAEERKKNEYIYKALNIVSTLNHQIRPQLAEFDTSKSVSKRRLAFKKIVNGKINTLSHDEMKIKEVASLVVTTIHNAMKEDNEAQDEVGKLGKSYLMDLLASNLIVRVQADGFNGTRGDGFPIGAAFALISSQCKGDNGEELNRMLEGHLYRVCPSAVPALEMEFDNDGGNNDAVVSEEDRWMEKLGMIREKNGDFESFDKFLQRTEGLISVMANIMSSLPSDHTLLGGHQGAITWLERFLHLLPPPPAKPLPLTTAPVLVAFLTGAGHMLANKFEAKFKPLFDSVEKDILDRLDDSPVGVPSATRLKKVMEGGFDGIKKNMPAGAIESLYDGKEGTGTASTTLPPVAAAAAPSGFGSSQSSAANANPFGQSPFGQHASTNPSPFGAVPITSSPFGQSTQNNTSGFGNSMMDGDDSNPSGGFGASSTGFGSAQPSSGGFGQSTPFGGGAPAPSSAPASSAFGSTAPSPFGGPQSTPFGASTASAPSPFGGTQSTSFGVAAAPSPSPFGGAQSSTFGIAAPAPSPFGGTAAPAPFGSSSSVPSPFGSSSALAPSPFGGSNVAAPSPFGAFSSQQPKNPFASQGSSSFGSSNSGGFKKDTRAPCKFFAKGNCRYGANCKFSHGDGAPSDNTTSFSSFGSSFGGGGGGGFGSTNSNPSPFGSSGFGNPPSNPFGGPRR</sequence>
<keyword evidence="4 14" id="KW-0479">Metal-binding</keyword>
<dbReference type="Pfam" id="PF18044">
    <property type="entry name" value="zf-CCCH_4"/>
    <property type="match status" value="1"/>
</dbReference>
<evidence type="ECO:0000256" key="11">
    <source>
        <dbReference type="ARBA" id="ARBA00023242"/>
    </source>
</evidence>
<protein>
    <recommendedName>
        <fullName evidence="12">mRNA export factor GLE1</fullName>
    </recommendedName>
    <alternativeName>
        <fullName evidence="13">Nucleoporin GLE1</fullName>
    </alternativeName>
</protein>
<dbReference type="Gene3D" id="1.25.40.510">
    <property type="entry name" value="GLE1-like"/>
    <property type="match status" value="1"/>
</dbReference>
<feature type="region of interest" description="Disordered" evidence="16">
    <location>
        <begin position="951"/>
        <end position="983"/>
    </location>
</feature>
<comment type="similarity">
    <text evidence="2">Belongs to the GLE1 family.</text>
</comment>
<name>A0ABD3PP58_9STRA</name>
<keyword evidence="9" id="KW-0811">Translocation</keyword>